<feature type="transmembrane region" description="Helical" evidence="11">
    <location>
        <begin position="272"/>
        <end position="295"/>
    </location>
</feature>
<keyword evidence="5 10" id="KW-0132">Cell division</keyword>
<feature type="transmembrane region" description="Helical" evidence="11">
    <location>
        <begin position="246"/>
        <end position="266"/>
    </location>
</feature>
<feature type="domain" description="ABC3 transporter permease C-terminal" evidence="12">
    <location>
        <begin position="168"/>
        <end position="292"/>
    </location>
</feature>
<feature type="transmembrane region" description="Helical" evidence="11">
    <location>
        <begin position="20"/>
        <end position="39"/>
    </location>
</feature>
<evidence type="ECO:0000259" key="12">
    <source>
        <dbReference type="Pfam" id="PF02687"/>
    </source>
</evidence>
<sequence>MTDSLSIFQRLRRTPYQAVASVFMMFITLFVMGLFLLLVTSTSSLVSYFESKPQLTVFFSNEKDKTSIDKLVNKLMTTGKISSTKYVSKEEALNIYREQNKDDPLLLEMVTADILPASLDISATAPQYLNEIYQMVKGEEGVDDIVFQKEVVDTIISWATTVRRIGLIFILLLILSTFFILLTSIGMKIAMKKEEIEVLKLVGATNWYIKKPFVYEGIFYGFIGATLAWLFCTFIIYYLKPYATSFLKGVGTLSLFSYQGISIDVWPPNTMLILIIWFILLCSGLSIGLIGSLFASSRYLKE</sequence>
<evidence type="ECO:0000256" key="9">
    <source>
        <dbReference type="ARBA" id="ARBA00023306"/>
    </source>
</evidence>
<evidence type="ECO:0000256" key="5">
    <source>
        <dbReference type="ARBA" id="ARBA00022618"/>
    </source>
</evidence>
<comment type="similarity">
    <text evidence="2 10">Belongs to the ABC-4 integral membrane protein family. FtsX subfamily.</text>
</comment>
<dbReference type="InterPro" id="IPR003838">
    <property type="entry name" value="ABC3_permease_C"/>
</dbReference>
<accession>A0A1F5Z7F5</accession>
<reference evidence="14 15" key="1">
    <citation type="journal article" date="2016" name="Nat. Commun.">
        <title>Thousands of microbial genomes shed light on interconnected biogeochemical processes in an aquifer system.</title>
        <authorList>
            <person name="Anantharaman K."/>
            <person name="Brown C.T."/>
            <person name="Hug L.A."/>
            <person name="Sharon I."/>
            <person name="Castelle C.J."/>
            <person name="Probst A.J."/>
            <person name="Thomas B.C."/>
            <person name="Singh A."/>
            <person name="Wilkins M.J."/>
            <person name="Karaoz U."/>
            <person name="Brodie E.L."/>
            <person name="Williams K.H."/>
            <person name="Hubbard S.S."/>
            <person name="Banfield J.F."/>
        </authorList>
    </citation>
    <scope>NUCLEOTIDE SEQUENCE [LARGE SCALE GENOMIC DNA]</scope>
</reference>
<keyword evidence="9 10" id="KW-0131">Cell cycle</keyword>
<comment type="subcellular location">
    <subcellularLocation>
        <location evidence="1">Cell membrane</location>
        <topology evidence="1">Multi-pass membrane protein</topology>
    </subcellularLocation>
</comment>
<dbReference type="EMBL" id="MFJF01000004">
    <property type="protein sequence ID" value="OGG08305.1"/>
    <property type="molecule type" value="Genomic_DNA"/>
</dbReference>
<evidence type="ECO:0000256" key="10">
    <source>
        <dbReference type="PIRNR" id="PIRNR003097"/>
    </source>
</evidence>
<dbReference type="PANTHER" id="PTHR47755:SF1">
    <property type="entry name" value="CELL DIVISION PROTEIN FTSX"/>
    <property type="match status" value="1"/>
</dbReference>
<keyword evidence="6 11" id="KW-0812">Transmembrane</keyword>
<evidence type="ECO:0000313" key="15">
    <source>
        <dbReference type="Proteomes" id="UP000177354"/>
    </source>
</evidence>
<dbReference type="PANTHER" id="PTHR47755">
    <property type="entry name" value="CELL DIVISION PROTEIN FTSX"/>
    <property type="match status" value="1"/>
</dbReference>
<dbReference type="Proteomes" id="UP000177354">
    <property type="component" value="Unassembled WGS sequence"/>
</dbReference>
<name>A0A1F5Z7F5_9BACT</name>
<dbReference type="AlphaFoldDB" id="A0A1F5Z7F5"/>
<keyword evidence="8 10" id="KW-0472">Membrane</keyword>
<evidence type="ECO:0000256" key="7">
    <source>
        <dbReference type="ARBA" id="ARBA00022989"/>
    </source>
</evidence>
<comment type="caution">
    <text evidence="14">The sequence shown here is derived from an EMBL/GenBank/DDBJ whole genome shotgun (WGS) entry which is preliminary data.</text>
</comment>
<dbReference type="Pfam" id="PF18075">
    <property type="entry name" value="FtsX_ECD"/>
    <property type="match status" value="1"/>
</dbReference>
<evidence type="ECO:0000256" key="2">
    <source>
        <dbReference type="ARBA" id="ARBA00007379"/>
    </source>
</evidence>
<evidence type="ECO:0000259" key="13">
    <source>
        <dbReference type="Pfam" id="PF18075"/>
    </source>
</evidence>
<feature type="transmembrane region" description="Helical" evidence="11">
    <location>
        <begin position="218"/>
        <end position="239"/>
    </location>
</feature>
<dbReference type="GO" id="GO:0051301">
    <property type="term" value="P:cell division"/>
    <property type="evidence" value="ECO:0007669"/>
    <property type="project" value="UniProtKB-KW"/>
</dbReference>
<evidence type="ECO:0000256" key="6">
    <source>
        <dbReference type="ARBA" id="ARBA00022692"/>
    </source>
</evidence>
<evidence type="ECO:0000256" key="1">
    <source>
        <dbReference type="ARBA" id="ARBA00004651"/>
    </source>
</evidence>
<protein>
    <recommendedName>
        <fullName evidence="3 10">Cell division protein FtsX</fullName>
    </recommendedName>
</protein>
<evidence type="ECO:0000256" key="4">
    <source>
        <dbReference type="ARBA" id="ARBA00022475"/>
    </source>
</evidence>
<evidence type="ECO:0000256" key="11">
    <source>
        <dbReference type="SAM" id="Phobius"/>
    </source>
</evidence>
<proteinExistence type="inferred from homology"/>
<keyword evidence="4 10" id="KW-1003">Cell membrane</keyword>
<evidence type="ECO:0000256" key="8">
    <source>
        <dbReference type="ARBA" id="ARBA00023136"/>
    </source>
</evidence>
<keyword evidence="7 11" id="KW-1133">Transmembrane helix</keyword>
<organism evidence="14 15">
    <name type="scientific">Candidatus Gottesmanbacteria bacterium RIFCSPHIGHO2_01_FULL_40_15</name>
    <dbReference type="NCBI Taxonomy" id="1798376"/>
    <lineage>
        <taxon>Bacteria</taxon>
        <taxon>Candidatus Gottesmaniibacteriota</taxon>
    </lineage>
</organism>
<dbReference type="InterPro" id="IPR004513">
    <property type="entry name" value="FtsX"/>
</dbReference>
<dbReference type="GO" id="GO:0005886">
    <property type="term" value="C:plasma membrane"/>
    <property type="evidence" value="ECO:0007669"/>
    <property type="project" value="UniProtKB-SubCell"/>
</dbReference>
<gene>
    <name evidence="14" type="ORF">A2777_06300</name>
</gene>
<dbReference type="InterPro" id="IPR040690">
    <property type="entry name" value="FtsX_ECD"/>
</dbReference>
<evidence type="ECO:0000313" key="14">
    <source>
        <dbReference type="EMBL" id="OGG08305.1"/>
    </source>
</evidence>
<feature type="domain" description="FtsX extracellular" evidence="13">
    <location>
        <begin position="54"/>
        <end position="145"/>
    </location>
</feature>
<dbReference type="Gene3D" id="3.30.70.3040">
    <property type="match status" value="1"/>
</dbReference>
<evidence type="ECO:0000256" key="3">
    <source>
        <dbReference type="ARBA" id="ARBA00021907"/>
    </source>
</evidence>
<feature type="transmembrane region" description="Helical" evidence="11">
    <location>
        <begin position="165"/>
        <end position="185"/>
    </location>
</feature>
<dbReference type="Pfam" id="PF02687">
    <property type="entry name" value="FtsX"/>
    <property type="match status" value="1"/>
</dbReference>
<dbReference type="PIRSF" id="PIRSF003097">
    <property type="entry name" value="FtsX"/>
    <property type="match status" value="1"/>
</dbReference>